<dbReference type="EMBL" id="QXFK01000011">
    <property type="protein sequence ID" value="RIV80327.1"/>
    <property type="molecule type" value="Genomic_DNA"/>
</dbReference>
<keyword evidence="2" id="KW-1185">Reference proteome</keyword>
<organism evidence="1 2">
    <name type="scientific">Pelagerythrobacter aerophilus</name>
    <dbReference type="NCBI Taxonomy" id="2306995"/>
    <lineage>
        <taxon>Bacteria</taxon>
        <taxon>Pseudomonadati</taxon>
        <taxon>Pseudomonadota</taxon>
        <taxon>Alphaproteobacteria</taxon>
        <taxon>Sphingomonadales</taxon>
        <taxon>Erythrobacteraceae</taxon>
        <taxon>Pelagerythrobacter</taxon>
    </lineage>
</organism>
<proteinExistence type="predicted"/>
<name>A0A418NL21_9SPHN</name>
<gene>
    <name evidence="1" type="ORF">D2V04_03285</name>
</gene>
<protein>
    <recommendedName>
        <fullName evidence="3">DUF2285 domain-containing protein</fullName>
    </recommendedName>
</protein>
<dbReference type="RefSeq" id="WP_119511913.1">
    <property type="nucleotide sequence ID" value="NZ_QXFK01000011.1"/>
</dbReference>
<accession>A0A418NL21</accession>
<dbReference type="AlphaFoldDB" id="A0A418NL21"/>
<evidence type="ECO:0008006" key="3">
    <source>
        <dbReference type="Google" id="ProtNLM"/>
    </source>
</evidence>
<comment type="caution">
    <text evidence="1">The sequence shown here is derived from an EMBL/GenBank/DDBJ whole genome shotgun (WGS) entry which is preliminary data.</text>
</comment>
<dbReference type="Proteomes" id="UP000285092">
    <property type="component" value="Unassembled WGS sequence"/>
</dbReference>
<sequence>MNCVLALKEIAPSGEPVTGYDREHLVLYAALIDADDGGGDWREVASTIMKIDVHSAGAKDCWRSHLERARWIVGDGLAAALEAFGSPADLPAD</sequence>
<evidence type="ECO:0000313" key="1">
    <source>
        <dbReference type="EMBL" id="RIV80327.1"/>
    </source>
</evidence>
<dbReference type="OrthoDB" id="9811330at2"/>
<reference evidence="1 2" key="1">
    <citation type="submission" date="2018-08" db="EMBL/GenBank/DDBJ databases">
        <title>Altererythrobacter sp.Ery1 and Ery12, the genome sequencing of novel strains in genus Alterythrobacter.</title>
        <authorList>
            <person name="Cheng H."/>
            <person name="Wu Y.-H."/>
            <person name="Fang C."/>
            <person name="Xu X.-W."/>
        </authorList>
    </citation>
    <scope>NUCLEOTIDE SEQUENCE [LARGE SCALE GENOMIC DNA]</scope>
    <source>
        <strain evidence="1 2">Ery1</strain>
    </source>
</reference>
<evidence type="ECO:0000313" key="2">
    <source>
        <dbReference type="Proteomes" id="UP000285092"/>
    </source>
</evidence>